<protein>
    <submittedName>
        <fullName evidence="3">Response regulator</fullName>
    </submittedName>
</protein>
<dbReference type="PROSITE" id="PS50110">
    <property type="entry name" value="RESPONSE_REGULATORY"/>
    <property type="match status" value="1"/>
</dbReference>
<dbReference type="SMART" id="SM00448">
    <property type="entry name" value="REC"/>
    <property type="match status" value="1"/>
</dbReference>
<accession>A0A7Y0AII9</accession>
<keyword evidence="4" id="KW-1185">Reference proteome</keyword>
<dbReference type="RefSeq" id="WP_169533380.1">
    <property type="nucleotide sequence ID" value="NZ_JABBGH010000003.1"/>
</dbReference>
<dbReference type="PANTHER" id="PTHR44520">
    <property type="entry name" value="RESPONSE REGULATOR RCP1-RELATED"/>
    <property type="match status" value="1"/>
</dbReference>
<dbReference type="InterPro" id="IPR011006">
    <property type="entry name" value="CheY-like_superfamily"/>
</dbReference>
<organism evidence="3 4">
    <name type="scientific">Hymenobacter polaris</name>
    <dbReference type="NCBI Taxonomy" id="2682546"/>
    <lineage>
        <taxon>Bacteria</taxon>
        <taxon>Pseudomonadati</taxon>
        <taxon>Bacteroidota</taxon>
        <taxon>Cytophagia</taxon>
        <taxon>Cytophagales</taxon>
        <taxon>Hymenobacteraceae</taxon>
        <taxon>Hymenobacter</taxon>
    </lineage>
</organism>
<dbReference type="AlphaFoldDB" id="A0A7Y0AII9"/>
<keyword evidence="1" id="KW-0597">Phosphoprotein</keyword>
<dbReference type="Proteomes" id="UP000559626">
    <property type="component" value="Unassembled WGS sequence"/>
</dbReference>
<dbReference type="InterPro" id="IPR052893">
    <property type="entry name" value="TCS_response_regulator"/>
</dbReference>
<dbReference type="PANTHER" id="PTHR44520:SF2">
    <property type="entry name" value="RESPONSE REGULATOR RCP1"/>
    <property type="match status" value="1"/>
</dbReference>
<dbReference type="Gene3D" id="3.40.50.2300">
    <property type="match status" value="1"/>
</dbReference>
<feature type="domain" description="Response regulatory" evidence="2">
    <location>
        <begin position="8"/>
        <end position="133"/>
    </location>
</feature>
<comment type="caution">
    <text evidence="3">The sequence shown here is derived from an EMBL/GenBank/DDBJ whole genome shotgun (WGS) entry which is preliminary data.</text>
</comment>
<evidence type="ECO:0000313" key="4">
    <source>
        <dbReference type="Proteomes" id="UP000559626"/>
    </source>
</evidence>
<dbReference type="SUPFAM" id="SSF52172">
    <property type="entry name" value="CheY-like"/>
    <property type="match status" value="1"/>
</dbReference>
<proteinExistence type="predicted"/>
<dbReference type="Pfam" id="PF00072">
    <property type="entry name" value="Response_reg"/>
    <property type="match status" value="1"/>
</dbReference>
<dbReference type="InterPro" id="IPR001789">
    <property type="entry name" value="Sig_transdc_resp-reg_receiver"/>
</dbReference>
<evidence type="ECO:0000313" key="3">
    <source>
        <dbReference type="EMBL" id="NML67730.1"/>
    </source>
</evidence>
<name>A0A7Y0AII9_9BACT</name>
<gene>
    <name evidence="3" type="ORF">HHL22_21220</name>
</gene>
<dbReference type="CDD" id="cd17557">
    <property type="entry name" value="REC_Rcp-like"/>
    <property type="match status" value="1"/>
</dbReference>
<evidence type="ECO:0000256" key="1">
    <source>
        <dbReference type="PROSITE-ProRule" id="PRU00169"/>
    </source>
</evidence>
<dbReference type="EMBL" id="JABBGH010000003">
    <property type="protein sequence ID" value="NML67730.1"/>
    <property type="molecule type" value="Genomic_DNA"/>
</dbReference>
<reference evidence="3 4" key="1">
    <citation type="submission" date="2020-04" db="EMBL/GenBank/DDBJ databases">
        <title>Hymenobacter polaris sp. nov., isolated from Arctic soil.</title>
        <authorList>
            <person name="Dahal R.H."/>
        </authorList>
    </citation>
    <scope>NUCLEOTIDE SEQUENCE [LARGE SCALE GENOMIC DNA]</scope>
    <source>
        <strain evidence="3 4">RP-2-7</strain>
    </source>
</reference>
<evidence type="ECO:0000259" key="2">
    <source>
        <dbReference type="PROSITE" id="PS50110"/>
    </source>
</evidence>
<sequence>MSPDSSPSILLVEDDQMDVMNVQRELRKQNITVPLVHARNGREALNLLRGENGETKINRPSLVMLDLNMPRLNGLELLKIVRNDPEFSDLNVFIMTTSDLDLDRSGARELGVSGYIIKPLTFDSFGEGGGGVDSFSLFLDLLQLKNR</sequence>
<dbReference type="GO" id="GO:0000160">
    <property type="term" value="P:phosphorelay signal transduction system"/>
    <property type="evidence" value="ECO:0007669"/>
    <property type="project" value="InterPro"/>
</dbReference>
<feature type="modified residue" description="4-aspartylphosphate" evidence="1">
    <location>
        <position position="66"/>
    </location>
</feature>